<dbReference type="Proteomes" id="UP001153620">
    <property type="component" value="Chromosome 3"/>
</dbReference>
<dbReference type="PANTHER" id="PTHR24340:SF82">
    <property type="entry name" value="HOMEOBOX PROTEIN VND"/>
    <property type="match status" value="1"/>
</dbReference>
<dbReference type="InterPro" id="IPR001356">
    <property type="entry name" value="HD"/>
</dbReference>
<dbReference type="AlphaFoldDB" id="A0A9P0J5I8"/>
<dbReference type="GO" id="GO:0000981">
    <property type="term" value="F:DNA-binding transcription factor activity, RNA polymerase II-specific"/>
    <property type="evidence" value="ECO:0007669"/>
    <property type="project" value="InterPro"/>
</dbReference>
<dbReference type="InterPro" id="IPR050394">
    <property type="entry name" value="Homeobox_NK-like"/>
</dbReference>
<dbReference type="InterPro" id="IPR020479">
    <property type="entry name" value="HD_metazoa"/>
</dbReference>
<evidence type="ECO:0000256" key="6">
    <source>
        <dbReference type="RuleBase" id="RU000682"/>
    </source>
</evidence>
<accession>A0A9P0J5I8</accession>
<evidence type="ECO:0000256" key="4">
    <source>
        <dbReference type="ARBA" id="ARBA00023242"/>
    </source>
</evidence>
<dbReference type="Gene3D" id="1.10.10.60">
    <property type="entry name" value="Homeodomain-like"/>
    <property type="match status" value="1"/>
</dbReference>
<dbReference type="GO" id="GO:0030154">
    <property type="term" value="P:cell differentiation"/>
    <property type="evidence" value="ECO:0007669"/>
    <property type="project" value="TreeGrafter"/>
</dbReference>
<dbReference type="InterPro" id="IPR017970">
    <property type="entry name" value="Homeobox_CS"/>
</dbReference>
<evidence type="ECO:0000313" key="10">
    <source>
        <dbReference type="Proteomes" id="UP001153620"/>
    </source>
</evidence>
<keyword evidence="10" id="KW-1185">Reference proteome</keyword>
<dbReference type="PANTHER" id="PTHR24340">
    <property type="entry name" value="HOMEOBOX PROTEIN NKX"/>
    <property type="match status" value="1"/>
</dbReference>
<proteinExistence type="predicted"/>
<comment type="subcellular location">
    <subcellularLocation>
        <location evidence="1 5 6">Nucleus</location>
    </subcellularLocation>
</comment>
<dbReference type="SMART" id="SM00389">
    <property type="entry name" value="HOX"/>
    <property type="match status" value="1"/>
</dbReference>
<dbReference type="OrthoDB" id="5950721at2759"/>
<gene>
    <name evidence="9" type="ORF">CHIRRI_LOCUS12216</name>
</gene>
<dbReference type="CDD" id="cd00086">
    <property type="entry name" value="homeodomain"/>
    <property type="match status" value="1"/>
</dbReference>
<keyword evidence="2 5" id="KW-0238">DNA-binding</keyword>
<keyword evidence="3 5" id="KW-0371">Homeobox</keyword>
<name>A0A9P0J5I8_9DIPT</name>
<dbReference type="PROSITE" id="PS00027">
    <property type="entry name" value="HOMEOBOX_1"/>
    <property type="match status" value="1"/>
</dbReference>
<evidence type="ECO:0000256" key="7">
    <source>
        <dbReference type="SAM" id="MobiDB-lite"/>
    </source>
</evidence>
<evidence type="ECO:0000256" key="5">
    <source>
        <dbReference type="PROSITE-ProRule" id="PRU00108"/>
    </source>
</evidence>
<keyword evidence="4 5" id="KW-0539">Nucleus</keyword>
<dbReference type="EMBL" id="OU895879">
    <property type="protein sequence ID" value="CAH1730170.1"/>
    <property type="molecule type" value="Genomic_DNA"/>
</dbReference>
<evidence type="ECO:0000313" key="9">
    <source>
        <dbReference type="EMBL" id="CAH1730170.1"/>
    </source>
</evidence>
<reference evidence="9" key="1">
    <citation type="submission" date="2022-01" db="EMBL/GenBank/DDBJ databases">
        <authorList>
            <person name="King R."/>
        </authorList>
    </citation>
    <scope>NUCLEOTIDE SEQUENCE</scope>
</reference>
<evidence type="ECO:0000256" key="2">
    <source>
        <dbReference type="ARBA" id="ARBA00023125"/>
    </source>
</evidence>
<feature type="DNA-binding region" description="Homeobox" evidence="5">
    <location>
        <begin position="244"/>
        <end position="303"/>
    </location>
</feature>
<reference evidence="9" key="2">
    <citation type="submission" date="2022-10" db="EMBL/GenBank/DDBJ databases">
        <authorList>
            <consortium name="ENA_rothamsted_submissions"/>
            <consortium name="culmorum"/>
            <person name="King R."/>
        </authorList>
    </citation>
    <scope>NUCLEOTIDE SEQUENCE</scope>
</reference>
<feature type="region of interest" description="Disordered" evidence="7">
    <location>
        <begin position="225"/>
        <end position="246"/>
    </location>
</feature>
<dbReference type="GO" id="GO:0000978">
    <property type="term" value="F:RNA polymerase II cis-regulatory region sequence-specific DNA binding"/>
    <property type="evidence" value="ECO:0007669"/>
    <property type="project" value="TreeGrafter"/>
</dbReference>
<dbReference type="PRINTS" id="PR00024">
    <property type="entry name" value="HOMEOBOX"/>
</dbReference>
<evidence type="ECO:0000256" key="3">
    <source>
        <dbReference type="ARBA" id="ARBA00023155"/>
    </source>
</evidence>
<evidence type="ECO:0000259" key="8">
    <source>
        <dbReference type="PROSITE" id="PS50071"/>
    </source>
</evidence>
<dbReference type="InterPro" id="IPR009057">
    <property type="entry name" value="Homeodomain-like_sf"/>
</dbReference>
<organism evidence="9 10">
    <name type="scientific">Chironomus riparius</name>
    <dbReference type="NCBI Taxonomy" id="315576"/>
    <lineage>
        <taxon>Eukaryota</taxon>
        <taxon>Metazoa</taxon>
        <taxon>Ecdysozoa</taxon>
        <taxon>Arthropoda</taxon>
        <taxon>Hexapoda</taxon>
        <taxon>Insecta</taxon>
        <taxon>Pterygota</taxon>
        <taxon>Neoptera</taxon>
        <taxon>Endopterygota</taxon>
        <taxon>Diptera</taxon>
        <taxon>Nematocera</taxon>
        <taxon>Chironomoidea</taxon>
        <taxon>Chironomidae</taxon>
        <taxon>Chironominae</taxon>
        <taxon>Chironomus</taxon>
    </lineage>
</organism>
<dbReference type="SUPFAM" id="SSF46689">
    <property type="entry name" value="Homeodomain-like"/>
    <property type="match status" value="1"/>
</dbReference>
<dbReference type="PROSITE" id="PS50071">
    <property type="entry name" value="HOMEOBOX_2"/>
    <property type="match status" value="1"/>
</dbReference>
<sequence length="360" mass="40664">MINNHQTGYYDMDNNVVIGDNSSEVDVLNTTPFSVRDILNIANQNNEENIYQDPMNSSELFSQKFYGNSCGSSYGANSGQYKSFRTSSDQVGLYDYSFNNNYLLFQNTPSNFSNFDYGTSNSSLYHDYNPVSIPNYNHFPTTSTTPIFPSTNIRHSNVPTTVDNVNKCQSQIKNDSSSSSNSESMSVGKVQTIVHNTSEHVQELNQMCQIKDPKEFDKNIGKDTNTHIVTSSSSCGKSGKSKSKRKPRILFSQSQVVELERRFKIQKYLSAPERETLASNLNLTPTQIKIWFQNRRYKSKRLQIECGIQTVSSGNSKSKDLIKNTSTKSNYQAPPTNINIATLQSSLQPPFSYNNNNIFW</sequence>
<protein>
    <recommendedName>
        <fullName evidence="8">Homeobox domain-containing protein</fullName>
    </recommendedName>
</protein>
<feature type="domain" description="Homeobox" evidence="8">
    <location>
        <begin position="242"/>
        <end position="302"/>
    </location>
</feature>
<evidence type="ECO:0000256" key="1">
    <source>
        <dbReference type="ARBA" id="ARBA00004123"/>
    </source>
</evidence>
<dbReference type="GO" id="GO:0005634">
    <property type="term" value="C:nucleus"/>
    <property type="evidence" value="ECO:0007669"/>
    <property type="project" value="UniProtKB-SubCell"/>
</dbReference>
<dbReference type="Pfam" id="PF00046">
    <property type="entry name" value="Homeodomain"/>
    <property type="match status" value="1"/>
</dbReference>